<comment type="similarity">
    <text evidence="2">Belongs to the major facilitator superfamily. TCR/Tet family.</text>
</comment>
<dbReference type="Gene3D" id="1.20.1250.20">
    <property type="entry name" value="MFS general substrate transporter like domains"/>
    <property type="match status" value="1"/>
</dbReference>
<dbReference type="PROSITE" id="PS00216">
    <property type="entry name" value="SUGAR_TRANSPORT_1"/>
    <property type="match status" value="1"/>
</dbReference>
<dbReference type="EMBL" id="JAUHLN010000002">
    <property type="protein sequence ID" value="MDN4073274.1"/>
    <property type="molecule type" value="Genomic_DNA"/>
</dbReference>
<evidence type="ECO:0000313" key="11">
    <source>
        <dbReference type="EMBL" id="MDN4073274.1"/>
    </source>
</evidence>
<dbReference type="PROSITE" id="PS50850">
    <property type="entry name" value="MFS"/>
    <property type="match status" value="1"/>
</dbReference>
<feature type="transmembrane region" description="Helical" evidence="9">
    <location>
        <begin position="249"/>
        <end position="271"/>
    </location>
</feature>
<feature type="transmembrane region" description="Helical" evidence="9">
    <location>
        <begin position="377"/>
        <end position="399"/>
    </location>
</feature>
<evidence type="ECO:0000259" key="10">
    <source>
        <dbReference type="PROSITE" id="PS50850"/>
    </source>
</evidence>
<dbReference type="PRINTS" id="PR01035">
    <property type="entry name" value="TCRTETA"/>
</dbReference>
<feature type="transmembrane region" description="Helical" evidence="9">
    <location>
        <begin position="73"/>
        <end position="93"/>
    </location>
</feature>
<evidence type="ECO:0000256" key="4">
    <source>
        <dbReference type="ARBA" id="ARBA00022475"/>
    </source>
</evidence>
<keyword evidence="3" id="KW-0813">Transport</keyword>
<feature type="region of interest" description="Disordered" evidence="8">
    <location>
        <begin position="431"/>
        <end position="450"/>
    </location>
</feature>
<keyword evidence="5 9" id="KW-0812">Transmembrane</keyword>
<evidence type="ECO:0000313" key="12">
    <source>
        <dbReference type="Proteomes" id="UP001168694"/>
    </source>
</evidence>
<feature type="transmembrane region" description="Helical" evidence="9">
    <location>
        <begin position="283"/>
        <end position="305"/>
    </location>
</feature>
<organism evidence="11 12">
    <name type="scientific">Fictibacillus terranigra</name>
    <dbReference type="NCBI Taxonomy" id="3058424"/>
    <lineage>
        <taxon>Bacteria</taxon>
        <taxon>Bacillati</taxon>
        <taxon>Bacillota</taxon>
        <taxon>Bacilli</taxon>
        <taxon>Bacillales</taxon>
        <taxon>Fictibacillaceae</taxon>
        <taxon>Fictibacillus</taxon>
    </lineage>
</organism>
<evidence type="ECO:0000256" key="2">
    <source>
        <dbReference type="ARBA" id="ARBA00007520"/>
    </source>
</evidence>
<dbReference type="InterPro" id="IPR020846">
    <property type="entry name" value="MFS_dom"/>
</dbReference>
<accession>A0ABT8E5S8</accession>
<keyword evidence="4" id="KW-1003">Cell membrane</keyword>
<protein>
    <submittedName>
        <fullName evidence="11">MFS transporter</fullName>
    </submittedName>
</protein>
<evidence type="ECO:0000256" key="6">
    <source>
        <dbReference type="ARBA" id="ARBA00022989"/>
    </source>
</evidence>
<name>A0ABT8E5S8_9BACL</name>
<evidence type="ECO:0000256" key="3">
    <source>
        <dbReference type="ARBA" id="ARBA00022448"/>
    </source>
</evidence>
<feature type="transmembrane region" description="Helical" evidence="9">
    <location>
        <begin position="317"/>
        <end position="336"/>
    </location>
</feature>
<dbReference type="InterPro" id="IPR036259">
    <property type="entry name" value="MFS_trans_sf"/>
</dbReference>
<dbReference type="Pfam" id="PF07690">
    <property type="entry name" value="MFS_1"/>
    <property type="match status" value="1"/>
</dbReference>
<dbReference type="InterPro" id="IPR001958">
    <property type="entry name" value="Tet-R_TetA/multi-R_MdtG-like"/>
</dbReference>
<sequence>MAFRVNGLIFLYVKSLENHTKRKRVCYMEENMESKKKLDLISLASIPLVMTLGNSMLIPVLPSIEKKLHISSFQVSMIITVYSIVAIILIPIAGYLSDRLGRKKVIIPSLIIAGIGGLVTGWASWKMNDPYYIILIGRLLQGIGSAGAAPVVLPLVGDMFEDEKDVSSGLGLIETSNTFGKVMSPIVGAALATFIWHLPFWFIPIFCLISIGLVFFLVKVPKKEEEKTQPAFKEFFRSFKKTFKSNAKWLMAIFAIGGIIMFVLFGVLFYLSTTLEEEYGINGIKKGFVLAIPLLALSISSYIAGKKIGQSKTLMKWLTFGGIMLLAVSILCVTFTDGLYFLLGILFVSGIGIGSALPCLDALITEGIEKEERGTMTSLYSSMRFVGVALGPPVYAIIMKSDHSIVFYTSAGVSLLAAILAFFAIKPEKEKGEKGKKEEAPTNPLNPALH</sequence>
<dbReference type="InterPro" id="IPR011701">
    <property type="entry name" value="MFS"/>
</dbReference>
<keyword evidence="6 9" id="KW-1133">Transmembrane helix</keyword>
<keyword evidence="12" id="KW-1185">Reference proteome</keyword>
<dbReference type="PROSITE" id="PS00217">
    <property type="entry name" value="SUGAR_TRANSPORT_2"/>
    <property type="match status" value="1"/>
</dbReference>
<dbReference type="PANTHER" id="PTHR43124:SF3">
    <property type="entry name" value="CHLORAMPHENICOL EFFLUX PUMP RV0191"/>
    <property type="match status" value="1"/>
</dbReference>
<feature type="transmembrane region" description="Helical" evidence="9">
    <location>
        <begin position="201"/>
        <end position="218"/>
    </location>
</feature>
<dbReference type="InterPro" id="IPR005829">
    <property type="entry name" value="Sugar_transporter_CS"/>
</dbReference>
<dbReference type="InterPro" id="IPR050189">
    <property type="entry name" value="MFS_Efflux_Transporters"/>
</dbReference>
<evidence type="ECO:0000256" key="8">
    <source>
        <dbReference type="SAM" id="MobiDB-lite"/>
    </source>
</evidence>
<evidence type="ECO:0000256" key="9">
    <source>
        <dbReference type="SAM" id="Phobius"/>
    </source>
</evidence>
<feature type="transmembrane region" description="Helical" evidence="9">
    <location>
        <begin position="342"/>
        <end position="365"/>
    </location>
</feature>
<feature type="transmembrane region" description="Helical" evidence="9">
    <location>
        <begin position="105"/>
        <end position="125"/>
    </location>
</feature>
<keyword evidence="7 9" id="KW-0472">Membrane</keyword>
<feature type="transmembrane region" description="Helical" evidence="9">
    <location>
        <begin position="405"/>
        <end position="425"/>
    </location>
</feature>
<proteinExistence type="inferred from homology"/>
<reference evidence="11" key="1">
    <citation type="submission" date="2023-06" db="EMBL/GenBank/DDBJ databases">
        <title>Draft Genome Sequences of Representative Paenibacillus Polymyxa, Bacillus cereus, Fictibacillus sp., and Brevibacillus agri Strains Isolated from Amazonian Dark Earth.</title>
        <authorList>
            <person name="Pellegrinetti T.A."/>
            <person name="Cunha I.C.M."/>
            <person name="Chaves M.G."/>
            <person name="Freitas A.S."/>
            <person name="Silva A.V.R."/>
            <person name="Tsai S.M."/>
            <person name="Mendes L.W."/>
        </authorList>
    </citation>
    <scope>NUCLEOTIDE SEQUENCE</scope>
    <source>
        <strain evidence="11">CENA-BCM004</strain>
    </source>
</reference>
<comment type="caution">
    <text evidence="11">The sequence shown here is derived from an EMBL/GenBank/DDBJ whole genome shotgun (WGS) entry which is preliminary data.</text>
</comment>
<comment type="subcellular location">
    <subcellularLocation>
        <location evidence="1">Cell membrane</location>
        <topology evidence="1">Multi-pass membrane protein</topology>
    </subcellularLocation>
</comment>
<feature type="transmembrane region" description="Helical" evidence="9">
    <location>
        <begin position="40"/>
        <end position="61"/>
    </location>
</feature>
<dbReference type="SUPFAM" id="SSF103473">
    <property type="entry name" value="MFS general substrate transporter"/>
    <property type="match status" value="1"/>
</dbReference>
<evidence type="ECO:0000256" key="1">
    <source>
        <dbReference type="ARBA" id="ARBA00004651"/>
    </source>
</evidence>
<feature type="compositionally biased region" description="Basic and acidic residues" evidence="8">
    <location>
        <begin position="431"/>
        <end position="440"/>
    </location>
</feature>
<dbReference type="PANTHER" id="PTHR43124">
    <property type="entry name" value="PURINE EFFLUX PUMP PBUE"/>
    <property type="match status" value="1"/>
</dbReference>
<feature type="domain" description="Major facilitator superfamily (MFS) profile" evidence="10">
    <location>
        <begin position="39"/>
        <end position="429"/>
    </location>
</feature>
<evidence type="ECO:0000256" key="7">
    <source>
        <dbReference type="ARBA" id="ARBA00023136"/>
    </source>
</evidence>
<gene>
    <name evidence="11" type="ORF">QYF49_09680</name>
</gene>
<evidence type="ECO:0000256" key="5">
    <source>
        <dbReference type="ARBA" id="ARBA00022692"/>
    </source>
</evidence>
<dbReference type="Proteomes" id="UP001168694">
    <property type="component" value="Unassembled WGS sequence"/>
</dbReference>
<dbReference type="CDD" id="cd17474">
    <property type="entry name" value="MFS_YfmO_like"/>
    <property type="match status" value="1"/>
</dbReference>